<keyword evidence="1" id="KW-0812">Transmembrane</keyword>
<name>A0A917YC22_9ACTN</name>
<dbReference type="Proteomes" id="UP000600365">
    <property type="component" value="Unassembled WGS sequence"/>
</dbReference>
<keyword evidence="4" id="KW-1185">Reference proteome</keyword>
<sequence>MMFWYDHGMSGWGWFGASLGMIVFWGLIITVSVLLYRAFTRSDTAGSVSAGTWTPSAQTSPEQLLAERFARGEIDEEEYQRRLRVLRSHGADLTKH</sequence>
<reference evidence="3 4" key="1">
    <citation type="journal article" date="2014" name="Int. J. Syst. Evol. Microbiol.">
        <title>Complete genome sequence of Corynebacterium casei LMG S-19264T (=DSM 44701T), isolated from a smear-ripened cheese.</title>
        <authorList>
            <consortium name="US DOE Joint Genome Institute (JGI-PGF)"/>
            <person name="Walter F."/>
            <person name="Albersmeier A."/>
            <person name="Kalinowski J."/>
            <person name="Ruckert C."/>
        </authorList>
    </citation>
    <scope>NUCLEOTIDE SEQUENCE [LARGE SCALE GENOMIC DNA]</scope>
    <source>
        <strain evidence="3 4">CGMCC 4.7111</strain>
    </source>
</reference>
<dbReference type="EMBL" id="BMMM01000017">
    <property type="protein sequence ID" value="GGN84893.1"/>
    <property type="molecule type" value="Genomic_DNA"/>
</dbReference>
<comment type="caution">
    <text evidence="3">The sequence shown here is derived from an EMBL/GenBank/DDBJ whole genome shotgun (WGS) entry which is preliminary data.</text>
</comment>
<gene>
    <name evidence="3" type="ORF">GCM10011579_075370</name>
</gene>
<evidence type="ECO:0000313" key="4">
    <source>
        <dbReference type="Proteomes" id="UP000600365"/>
    </source>
</evidence>
<dbReference type="RefSeq" id="WP_189190584.1">
    <property type="nucleotide sequence ID" value="NZ_BMMM01000017.1"/>
</dbReference>
<keyword evidence="1" id="KW-1133">Transmembrane helix</keyword>
<keyword evidence="1" id="KW-0472">Membrane</keyword>
<evidence type="ECO:0000259" key="2">
    <source>
        <dbReference type="Pfam" id="PF09851"/>
    </source>
</evidence>
<dbReference type="InterPro" id="IPR018649">
    <property type="entry name" value="SHOCT"/>
</dbReference>
<protein>
    <recommendedName>
        <fullName evidence="2">SHOCT domain-containing protein</fullName>
    </recommendedName>
</protein>
<feature type="transmembrane region" description="Helical" evidence="1">
    <location>
        <begin position="12"/>
        <end position="36"/>
    </location>
</feature>
<dbReference type="AlphaFoldDB" id="A0A917YC22"/>
<dbReference type="Pfam" id="PF09851">
    <property type="entry name" value="SHOCT"/>
    <property type="match status" value="1"/>
</dbReference>
<evidence type="ECO:0000313" key="3">
    <source>
        <dbReference type="EMBL" id="GGN84893.1"/>
    </source>
</evidence>
<evidence type="ECO:0000256" key="1">
    <source>
        <dbReference type="SAM" id="Phobius"/>
    </source>
</evidence>
<feature type="domain" description="SHOCT" evidence="2">
    <location>
        <begin position="61"/>
        <end position="86"/>
    </location>
</feature>
<proteinExistence type="predicted"/>
<accession>A0A917YC22</accession>
<organism evidence="3 4">
    <name type="scientific">Streptomyces albiflavescens</name>
    <dbReference type="NCBI Taxonomy" id="1623582"/>
    <lineage>
        <taxon>Bacteria</taxon>
        <taxon>Bacillati</taxon>
        <taxon>Actinomycetota</taxon>
        <taxon>Actinomycetes</taxon>
        <taxon>Kitasatosporales</taxon>
        <taxon>Streptomycetaceae</taxon>
        <taxon>Streptomyces</taxon>
    </lineage>
</organism>